<evidence type="ECO:0000259" key="5">
    <source>
        <dbReference type="Pfam" id="PF00206"/>
    </source>
</evidence>
<dbReference type="KEGG" id="bcai:K788_0001358"/>
<dbReference type="Gene3D" id="1.20.200.10">
    <property type="entry name" value="Fumarase/aspartase (Central domain)"/>
    <property type="match status" value="1"/>
</dbReference>
<dbReference type="CDD" id="cd01362">
    <property type="entry name" value="Fumarase_classII"/>
    <property type="match status" value="1"/>
</dbReference>
<keyword evidence="2 3" id="KW-0456">Lyase</keyword>
<feature type="domain" description="Fumarase C C-terminal" evidence="6">
    <location>
        <begin position="461"/>
        <end position="513"/>
    </location>
</feature>
<feature type="binding site" description="in site B" evidence="3">
    <location>
        <begin position="182"/>
        <end position="185"/>
    </location>
    <ligand>
        <name>substrate</name>
    </ligand>
</feature>
<dbReference type="PROSITE" id="PS00163">
    <property type="entry name" value="FUMARATE_LYASES"/>
    <property type="match status" value="1"/>
</dbReference>
<dbReference type="UniPathway" id="UPA00223">
    <property type="reaction ID" value="UER01007"/>
</dbReference>
<proteinExistence type="inferred from homology"/>
<dbReference type="HAMAP" id="MF_00743">
    <property type="entry name" value="FumaraseC"/>
    <property type="match status" value="1"/>
</dbReference>
<dbReference type="GO" id="GO:0006106">
    <property type="term" value="P:fumarate metabolic process"/>
    <property type="evidence" value="ECO:0007669"/>
    <property type="project" value="InterPro"/>
</dbReference>
<dbReference type="PRINTS" id="PR00149">
    <property type="entry name" value="FUMRATELYASE"/>
</dbReference>
<evidence type="ECO:0000256" key="4">
    <source>
        <dbReference type="SAM" id="SignalP"/>
    </source>
</evidence>
<dbReference type="InterPro" id="IPR024083">
    <property type="entry name" value="Fumarase/histidase_N"/>
</dbReference>
<evidence type="ECO:0000259" key="6">
    <source>
        <dbReference type="Pfam" id="PF10415"/>
    </source>
</evidence>
<comment type="miscellaneous">
    <text evidence="3">There are 2 substrate-binding sites: the catalytic A site, and the non-catalytic B site that may play a role in the transfer of substrate or product between the active site and the solvent. Alternatively, the B site may bind allosteric effectors.</text>
</comment>
<evidence type="ECO:0000256" key="1">
    <source>
        <dbReference type="ARBA" id="ARBA00009084"/>
    </source>
</evidence>
<dbReference type="Proteomes" id="UP000019146">
    <property type="component" value="Plasmid unnamed"/>
</dbReference>
<dbReference type="GO" id="GO:0005737">
    <property type="term" value="C:cytoplasm"/>
    <property type="evidence" value="ECO:0007669"/>
    <property type="project" value="UniProtKB-SubCell"/>
</dbReference>
<feature type="site" description="Important for catalytic activity" evidence="3">
    <location>
        <position position="384"/>
    </location>
</feature>
<dbReference type="InterPro" id="IPR006311">
    <property type="entry name" value="TAT_signal"/>
</dbReference>
<dbReference type="FunFam" id="1.10.275.10:FF:000001">
    <property type="entry name" value="Fumarate hydratase, mitochondrial"/>
    <property type="match status" value="1"/>
</dbReference>
<dbReference type="GO" id="GO:0006099">
    <property type="term" value="P:tricarboxylic acid cycle"/>
    <property type="evidence" value="ECO:0007669"/>
    <property type="project" value="UniProtKB-UniRule"/>
</dbReference>
<dbReference type="PROSITE" id="PS51318">
    <property type="entry name" value="TAT"/>
    <property type="match status" value="1"/>
</dbReference>
<organism evidence="7 8">
    <name type="scientific">Paraburkholderia caribensis MBA4</name>
    <dbReference type="NCBI Taxonomy" id="1323664"/>
    <lineage>
        <taxon>Bacteria</taxon>
        <taxon>Pseudomonadati</taxon>
        <taxon>Pseudomonadota</taxon>
        <taxon>Betaproteobacteria</taxon>
        <taxon>Burkholderiales</taxon>
        <taxon>Burkholderiaceae</taxon>
        <taxon>Paraburkholderia</taxon>
    </lineage>
</organism>
<sequence length="520" mass="56327">MPDAVDSPRFCSIEIGSQMNRRQMMQSTLLASLAMAGSTAFAATGDSNAESETSVGFRQETDSLGAINVAADKLWGAQTQRSLEHFSIGGDLMPREMITTYAILKKAAANVNFAEKRLGEQQHRLIVQVCDEILAGQHHDMFPLHVWMTGSGTQFNMNVNEVISNRCCQLAGTPLGSKTPVHPNDHVNMSQSSNDSFPTAMYMAAALNVKQRLMPAVSALRDSIGAKSKEWMDIVKIGRTHMQDATPITLGQEWSGYEGMLTDNLDRLDYALNGVYRLALGGTAVGTGLNTTPNFGRDSAAEIARLTKLPFVTAPNKFTVQGAHDALVHLSGTMRTLAVSLFKIANDIRLMSCGPRAGFAELIIPANEPGSSIMPGKVNPTQAEALAMVAAQVIGDDVATGIGGASGYLEMNVYKPLIIFDITHSITIMTDSCTNFRTFLVEGTKPNLKKIKEDVDNSLMLVTALSPVIGYDKSSKIAHYAYDNDLTLKQAALKLGYVDEAEFDKIVDPKKMVKPYVAHQ</sequence>
<dbReference type="EMBL" id="CP012748">
    <property type="protein sequence ID" value="ALL70298.1"/>
    <property type="molecule type" value="Genomic_DNA"/>
</dbReference>
<feature type="chain" id="PRO_5006054513" description="Fumarate hydratase class II" evidence="4">
    <location>
        <begin position="43"/>
        <end position="520"/>
    </location>
</feature>
<keyword evidence="4" id="KW-0732">Signal</keyword>
<dbReference type="InterPro" id="IPR022761">
    <property type="entry name" value="Fumarate_lyase_N"/>
</dbReference>
<dbReference type="InterPro" id="IPR005677">
    <property type="entry name" value="Fum_hydII"/>
</dbReference>
<dbReference type="AlphaFoldDB" id="A0A0P0RNJ1"/>
<dbReference type="InterPro" id="IPR008948">
    <property type="entry name" value="L-Aspartase-like"/>
</dbReference>
<dbReference type="FunFam" id="1.10.40.30:FF:000002">
    <property type="entry name" value="Fumarate hydratase class II"/>
    <property type="match status" value="1"/>
</dbReference>
<dbReference type="InterPro" id="IPR018951">
    <property type="entry name" value="Fumarase_C_C"/>
</dbReference>
<protein>
    <recommendedName>
        <fullName evidence="3">Fumarate hydratase class II</fullName>
        <shortName evidence="3">Fumarase C</shortName>
        <ecNumber evidence="3">4.2.1.2</ecNumber>
    </recommendedName>
    <alternativeName>
        <fullName evidence="3">Aerobic fumarase</fullName>
    </alternativeName>
    <alternativeName>
        <fullName evidence="3">Iron-independent fumarase</fullName>
    </alternativeName>
</protein>
<dbReference type="Pfam" id="PF00206">
    <property type="entry name" value="Lyase_1"/>
    <property type="match status" value="1"/>
</dbReference>
<geneLocation type="plasmid" evidence="8"/>
<evidence type="ECO:0000256" key="3">
    <source>
        <dbReference type="HAMAP-Rule" id="MF_00743"/>
    </source>
</evidence>
<keyword evidence="3" id="KW-0816">Tricarboxylic acid cycle</keyword>
<gene>
    <name evidence="3" type="primary">fumC</name>
    <name evidence="7" type="ORF">K788_0001358</name>
</gene>
<comment type="pathway">
    <text evidence="3">Carbohydrate metabolism; tricarboxylic acid cycle; (S)-malate from fumarate: step 1/1.</text>
</comment>
<dbReference type="InterPro" id="IPR000362">
    <property type="entry name" value="Fumarate_lyase_fam"/>
</dbReference>
<dbReference type="FunFam" id="1.20.200.10:FF:000001">
    <property type="entry name" value="Fumarate hydratase, mitochondrial"/>
    <property type="match status" value="1"/>
</dbReference>
<feature type="binding site" evidence="3">
    <location>
        <begin position="151"/>
        <end position="153"/>
    </location>
    <ligand>
        <name>substrate</name>
    </ligand>
</feature>
<comment type="function">
    <text evidence="3">Involved in the TCA cycle. Catalyzes the stereospecific interconversion of fumarate to L-malate.</text>
</comment>
<dbReference type="PANTHER" id="PTHR11444">
    <property type="entry name" value="ASPARTATEAMMONIA/ARGININOSUCCINATE/ADENYLOSUCCINATE LYASE"/>
    <property type="match status" value="1"/>
</dbReference>
<keyword evidence="7" id="KW-0614">Plasmid</keyword>
<dbReference type="SUPFAM" id="SSF48557">
    <property type="entry name" value="L-aspartase-like"/>
    <property type="match status" value="1"/>
</dbReference>
<name>A0A0P0RNJ1_9BURK</name>
<evidence type="ECO:0000313" key="7">
    <source>
        <dbReference type="EMBL" id="ALL70298.1"/>
    </source>
</evidence>
<feature type="signal peptide" evidence="4">
    <location>
        <begin position="1"/>
        <end position="42"/>
    </location>
</feature>
<feature type="binding site" evidence="3">
    <location>
        <begin position="377"/>
        <end position="379"/>
    </location>
    <ligand>
        <name>substrate</name>
    </ligand>
</feature>
<feature type="active site" evidence="3">
    <location>
        <position position="371"/>
    </location>
</feature>
<feature type="binding site" evidence="3">
    <location>
        <begin position="192"/>
        <end position="194"/>
    </location>
    <ligand>
        <name>substrate</name>
    </ligand>
</feature>
<reference evidence="7 8" key="1">
    <citation type="journal article" date="2014" name="Genome Announc.">
        <title>Draft Genome Sequence of the Haloacid-Degrading Burkholderia caribensis Strain MBA4.</title>
        <authorList>
            <person name="Pan Y."/>
            <person name="Kong K.F."/>
            <person name="Tsang J.S."/>
        </authorList>
    </citation>
    <scope>NUCLEOTIDE SEQUENCE [LARGE SCALE GENOMIC DNA]</scope>
    <source>
        <strain evidence="7 8">MBA4</strain>
        <plasmid evidence="8">Plasmid</plasmid>
    </source>
</reference>
<feature type="domain" description="Fumarate lyase N-terminal" evidence="5">
    <location>
        <begin position="65"/>
        <end position="395"/>
    </location>
</feature>
<dbReference type="PANTHER" id="PTHR11444:SF1">
    <property type="entry name" value="FUMARATE HYDRATASE, MITOCHONDRIAL"/>
    <property type="match status" value="1"/>
</dbReference>
<dbReference type="GO" id="GO:0004333">
    <property type="term" value="F:fumarate hydratase activity"/>
    <property type="evidence" value="ECO:0007669"/>
    <property type="project" value="UniProtKB-UniRule"/>
</dbReference>
<dbReference type="GO" id="GO:0006108">
    <property type="term" value="P:malate metabolic process"/>
    <property type="evidence" value="ECO:0007669"/>
    <property type="project" value="TreeGrafter"/>
</dbReference>
<feature type="binding site" evidence="3">
    <location>
        <position position="372"/>
    </location>
    <ligand>
        <name>substrate</name>
    </ligand>
</feature>
<dbReference type="InterPro" id="IPR020557">
    <property type="entry name" value="Fumarate_lyase_CS"/>
</dbReference>
<comment type="similarity">
    <text evidence="1 3">Belongs to the class-II fumarase/aspartase family. Fumarase subfamily.</text>
</comment>
<comment type="catalytic activity">
    <reaction evidence="3">
        <text>(S)-malate = fumarate + H2O</text>
        <dbReference type="Rhea" id="RHEA:12460"/>
        <dbReference type="ChEBI" id="CHEBI:15377"/>
        <dbReference type="ChEBI" id="CHEBI:15589"/>
        <dbReference type="ChEBI" id="CHEBI:29806"/>
        <dbReference type="EC" id="4.2.1.2"/>
    </reaction>
</comment>
<dbReference type="Pfam" id="PF10415">
    <property type="entry name" value="FumaraseC_C"/>
    <property type="match status" value="1"/>
</dbReference>
<comment type="subunit">
    <text evidence="3">Homotetramer.</text>
</comment>
<accession>A0A0P0RNJ1</accession>
<dbReference type="NCBIfam" id="TIGR00979">
    <property type="entry name" value="fumC_II"/>
    <property type="match status" value="1"/>
</dbReference>
<dbReference type="Gene3D" id="1.10.275.10">
    <property type="entry name" value="Fumarase/aspartase (N-terminal domain)"/>
    <property type="match status" value="1"/>
</dbReference>
<feature type="binding site" evidence="3">
    <location>
        <position position="240"/>
    </location>
    <ligand>
        <name>substrate</name>
    </ligand>
</feature>
<dbReference type="Gene3D" id="1.10.40.30">
    <property type="entry name" value="Fumarase/aspartase (C-terminal domain)"/>
    <property type="match status" value="1"/>
</dbReference>
<comment type="subcellular location">
    <subcellularLocation>
        <location evidence="3">Cytoplasm</location>
    </subcellularLocation>
</comment>
<dbReference type="EC" id="4.2.1.2" evidence="3"/>
<keyword evidence="3" id="KW-0963">Cytoplasm</keyword>
<evidence type="ECO:0000256" key="2">
    <source>
        <dbReference type="ARBA" id="ARBA00023239"/>
    </source>
</evidence>
<dbReference type="PRINTS" id="PR00145">
    <property type="entry name" value="ARGSUCLYASE"/>
</dbReference>
<evidence type="ECO:0000313" key="8">
    <source>
        <dbReference type="Proteomes" id="UP000019146"/>
    </source>
</evidence>
<feature type="active site" description="Proton donor/acceptor" evidence="3">
    <location>
        <position position="241"/>
    </location>
</feature>